<feature type="region of interest" description="Disordered" evidence="1">
    <location>
        <begin position="595"/>
        <end position="673"/>
    </location>
</feature>
<feature type="compositionally biased region" description="Acidic residues" evidence="1">
    <location>
        <begin position="258"/>
        <end position="270"/>
    </location>
</feature>
<organism evidence="2 3">
    <name type="scientific">Thalassiosira oceanica</name>
    <name type="common">Marine diatom</name>
    <dbReference type="NCBI Taxonomy" id="159749"/>
    <lineage>
        <taxon>Eukaryota</taxon>
        <taxon>Sar</taxon>
        <taxon>Stramenopiles</taxon>
        <taxon>Ochrophyta</taxon>
        <taxon>Bacillariophyta</taxon>
        <taxon>Coscinodiscophyceae</taxon>
        <taxon>Thalassiosirophycidae</taxon>
        <taxon>Thalassiosirales</taxon>
        <taxon>Thalassiosiraceae</taxon>
        <taxon>Thalassiosira</taxon>
    </lineage>
</organism>
<dbReference type="eggNOG" id="ENOG502SBZP">
    <property type="taxonomic scope" value="Eukaryota"/>
</dbReference>
<dbReference type="SUPFAM" id="SSF55874">
    <property type="entry name" value="ATPase domain of HSP90 chaperone/DNA topoisomerase II/histidine kinase"/>
    <property type="match status" value="1"/>
</dbReference>
<feature type="compositionally biased region" description="Low complexity" evidence="1">
    <location>
        <begin position="808"/>
        <end position="818"/>
    </location>
</feature>
<sequence length="843" mass="92810">MAILAALSNGVGGFGAPSCNGFSKDDKDSQTNLGGDFAQITKELVDNAVDACTPPSSFSAASSENESAAFKRVRVDISEASVARCQPISNGDLPGESPTISCFRVVVSDNGRGMEDVDKCVNAFSSRKIRREETNQNQGVEGSSDEEHYTSGRFGIGLTLSLLHAQRLLPGTGVCSTRPRRMQKEEKIPKLKGDSGTTISLYVPSGDDASRAWLRLAEYFARFQLCLGNHCSLEIKAPCFQPRPLFVNCSSAGKKSDDDEDEIWDGDAFEDDSKSPDKMHLSKNALKRAEKTAETERRVLLLRRAASQYKNRPDLKRQNVACSIQPIRRETRDQNRPLGTNGPTLEVGLVVFGDTGLEECDRREDSSNSNGRTSAELHLVRIVNGVPLLDTAEALACGIVRKASSNSIWNCFGLSVNQNECAGPSVTMNLSDSDQVAPFLSSATHAPFAGASQEEVGSDHEDEDHCKSLQHFDSTHLGSFSQLLPCIFQGRLPFNERYLLDALDNGITCCLKSLQASNPSLLLTAKQLKAFERDARYAPYAATAIGSVIRRSRERTLYGDIMRKVSGWDGEDATSLSSIVERRLRLVISDEYKESKKREEQEDRLRQRDEQRRQSRKEKVKTDDLLSDFESDGSRTSRHRKKSLYETLYGRNEQLGRDSDSSSSLSSSKDEHTIGSHNDVLLQSQQFRNHDLSSNGCRTSLGVDDDSSSSNTQMQRSRDDTSSNASRSSEGSYDDGLDASPAKSLQNRCDEHKENHASFSNSPQSQKPMNDGYESEPSVGVVLDSSDGREALQNILSNQRRSTDGFDSHSSLSSISQASEEETRQEHNIDGTNEGWWDSSVLG</sequence>
<feature type="compositionally biased region" description="Polar residues" evidence="1">
    <location>
        <begin position="722"/>
        <end position="731"/>
    </location>
</feature>
<feature type="compositionally biased region" description="Basic and acidic residues" evidence="1">
    <location>
        <begin position="595"/>
        <end position="613"/>
    </location>
</feature>
<dbReference type="InterPro" id="IPR036890">
    <property type="entry name" value="HATPase_C_sf"/>
</dbReference>
<feature type="region of interest" description="Disordered" evidence="1">
    <location>
        <begin position="691"/>
        <end position="843"/>
    </location>
</feature>
<dbReference type="AlphaFoldDB" id="K0THH6"/>
<dbReference type="OrthoDB" id="47930at2759"/>
<evidence type="ECO:0000313" key="2">
    <source>
        <dbReference type="EMBL" id="EJK76464.1"/>
    </source>
</evidence>
<accession>K0THH6</accession>
<feature type="region of interest" description="Disordered" evidence="1">
    <location>
        <begin position="252"/>
        <end position="279"/>
    </location>
</feature>
<proteinExistence type="predicted"/>
<evidence type="ECO:0000313" key="3">
    <source>
        <dbReference type="Proteomes" id="UP000266841"/>
    </source>
</evidence>
<name>K0THH6_THAOC</name>
<dbReference type="Gene3D" id="3.30.565.10">
    <property type="entry name" value="Histidine kinase-like ATPase, C-terminal domain"/>
    <property type="match status" value="1"/>
</dbReference>
<protein>
    <submittedName>
        <fullName evidence="2">Uncharacterized protein</fullName>
    </submittedName>
</protein>
<comment type="caution">
    <text evidence="2">The sequence shown here is derived from an EMBL/GenBank/DDBJ whole genome shotgun (WGS) entry which is preliminary data.</text>
</comment>
<reference evidence="2 3" key="1">
    <citation type="journal article" date="2012" name="Genome Biol.">
        <title>Genome and low-iron response of an oceanic diatom adapted to chronic iron limitation.</title>
        <authorList>
            <person name="Lommer M."/>
            <person name="Specht M."/>
            <person name="Roy A.S."/>
            <person name="Kraemer L."/>
            <person name="Andreson R."/>
            <person name="Gutowska M.A."/>
            <person name="Wolf J."/>
            <person name="Bergner S.V."/>
            <person name="Schilhabel M.B."/>
            <person name="Klostermeier U.C."/>
            <person name="Beiko R.G."/>
            <person name="Rosenstiel P."/>
            <person name="Hippler M."/>
            <person name="Laroche J."/>
        </authorList>
    </citation>
    <scope>NUCLEOTIDE SEQUENCE [LARGE SCALE GENOMIC DNA]</scope>
    <source>
        <strain evidence="2 3">CCMP1005</strain>
    </source>
</reference>
<feature type="compositionally biased region" description="Polar residues" evidence="1">
    <location>
        <begin position="757"/>
        <end position="768"/>
    </location>
</feature>
<gene>
    <name evidence="2" type="ORF">THAOC_01774</name>
</gene>
<evidence type="ECO:0000256" key="1">
    <source>
        <dbReference type="SAM" id="MobiDB-lite"/>
    </source>
</evidence>
<dbReference type="OMA" id="HKENHAS"/>
<dbReference type="Proteomes" id="UP000266841">
    <property type="component" value="Unassembled WGS sequence"/>
</dbReference>
<keyword evidence="3" id="KW-1185">Reference proteome</keyword>
<dbReference type="EMBL" id="AGNL01002117">
    <property type="protein sequence ID" value="EJK76464.1"/>
    <property type="molecule type" value="Genomic_DNA"/>
</dbReference>